<evidence type="ECO:0000256" key="8">
    <source>
        <dbReference type="ARBA" id="ARBA00022840"/>
    </source>
</evidence>
<dbReference type="RefSeq" id="WP_196293640.1">
    <property type="nucleotide sequence ID" value="NZ_JADQDM010000006.1"/>
</dbReference>
<keyword evidence="8" id="KW-0067">ATP-binding</keyword>
<keyword evidence="7" id="KW-0347">Helicase</keyword>
<evidence type="ECO:0000313" key="13">
    <source>
        <dbReference type="Proteomes" id="UP000618931"/>
    </source>
</evidence>
<name>A0ABS0I6Q3_9BACT</name>
<dbReference type="PANTHER" id="PTHR47959:SF16">
    <property type="entry name" value="CRISPR-ASSOCIATED NUCLEASE_HELICASE CAS3-RELATED"/>
    <property type="match status" value="1"/>
</dbReference>
<dbReference type="InterPro" id="IPR011545">
    <property type="entry name" value="DEAD/DEAH_box_helicase_dom"/>
</dbReference>
<dbReference type="PROSITE" id="PS51643">
    <property type="entry name" value="HD_CAS3"/>
    <property type="match status" value="1"/>
</dbReference>
<evidence type="ECO:0000256" key="9">
    <source>
        <dbReference type="ARBA" id="ARBA00023118"/>
    </source>
</evidence>
<keyword evidence="6" id="KW-0378">Hydrolase</keyword>
<reference evidence="12 13" key="1">
    <citation type="submission" date="2020-11" db="EMBL/GenBank/DDBJ databases">
        <authorList>
            <person name="Kim M.K."/>
        </authorList>
    </citation>
    <scope>NUCLEOTIDE SEQUENCE [LARGE SCALE GENOMIC DNA]</scope>
    <source>
        <strain evidence="12 13">BT662</strain>
    </source>
</reference>
<dbReference type="InterPro" id="IPR054712">
    <property type="entry name" value="Cas3-like_dom"/>
</dbReference>
<evidence type="ECO:0000256" key="5">
    <source>
        <dbReference type="ARBA" id="ARBA00022741"/>
    </source>
</evidence>
<dbReference type="EMBL" id="JADQDM010000006">
    <property type="protein sequence ID" value="MBF9222194.1"/>
    <property type="molecule type" value="Genomic_DNA"/>
</dbReference>
<keyword evidence="5" id="KW-0547">Nucleotide-binding</keyword>
<dbReference type="InterPro" id="IPR006675">
    <property type="entry name" value="HDIG_dom"/>
</dbReference>
<evidence type="ECO:0000256" key="7">
    <source>
        <dbReference type="ARBA" id="ARBA00022806"/>
    </source>
</evidence>
<feature type="domain" description="HD Cas3-type" evidence="11">
    <location>
        <begin position="14"/>
        <end position="199"/>
    </location>
</feature>
<dbReference type="PANTHER" id="PTHR47959">
    <property type="entry name" value="ATP-DEPENDENT RNA HELICASE RHLE-RELATED"/>
    <property type="match status" value="1"/>
</dbReference>
<dbReference type="InterPro" id="IPR006474">
    <property type="entry name" value="Helicase_Cas3_CRISPR-ass_core"/>
</dbReference>
<dbReference type="InterPro" id="IPR001650">
    <property type="entry name" value="Helicase_C-like"/>
</dbReference>
<keyword evidence="3" id="KW-0540">Nuclease</keyword>
<dbReference type="InterPro" id="IPR050079">
    <property type="entry name" value="DEAD_box_RNA_helicase"/>
</dbReference>
<evidence type="ECO:0000256" key="4">
    <source>
        <dbReference type="ARBA" id="ARBA00022723"/>
    </source>
</evidence>
<dbReference type="SMART" id="SM00490">
    <property type="entry name" value="HELICc"/>
    <property type="match status" value="1"/>
</dbReference>
<proteinExistence type="inferred from homology"/>
<dbReference type="NCBIfam" id="TIGR01596">
    <property type="entry name" value="cas3_HD"/>
    <property type="match status" value="1"/>
</dbReference>
<protein>
    <submittedName>
        <fullName evidence="12">CRISPR-associated helicase Cas3</fullName>
    </submittedName>
</protein>
<evidence type="ECO:0000256" key="10">
    <source>
        <dbReference type="ARBA" id="ARBA00038437"/>
    </source>
</evidence>
<evidence type="ECO:0000313" key="12">
    <source>
        <dbReference type="EMBL" id="MBF9222194.1"/>
    </source>
</evidence>
<dbReference type="NCBIfam" id="TIGR01587">
    <property type="entry name" value="cas3_core"/>
    <property type="match status" value="1"/>
</dbReference>
<dbReference type="NCBIfam" id="TIGR00277">
    <property type="entry name" value="HDIG"/>
    <property type="match status" value="1"/>
</dbReference>
<evidence type="ECO:0000256" key="2">
    <source>
        <dbReference type="ARBA" id="ARBA00009046"/>
    </source>
</evidence>
<sequence>MKTTRPILAKSAQRGNSPLTLLNHTQQVKAAAEAIAAQLGYDVRLAGLGAALHDLGKAHPHFQAKIYGEELPLHEQFPHRHELSSLGFLPLFDRADWPALVDMVVAHHKSIRQDARERGILDLQRQGGPWIANHLLNWEDWSGDGLAVLAALQVPVTLRKVTLQEAEAALRYAVEHCRAQLRSPEWSAWRGVLMAADHFASALQHDTDKQLAGLFDKPNLAFFQNRAGDALYPLSQTSAADERPHTLVVAPTGAGKTDYLFRRCRGRVFYTLPFQASINAMFERVRQADTGGHVRLRHAMSKLVEGRTGRDVAEKLLQDKVGASVKILTPHQLAAVAFGLPGYEAVLLDVRGCDVILDEIHTYSDKAQAMVLAIVDVLVLANCRLHVGTATMPTALYDEVRRRLGGPEAVYEVRLSDEVLDEFNRHEVHKIARDQKRPEALATTVDALLRQAFTDNEKVLIICNTVVGAQAEFERLTQSFPAVKAMLLHSRFRRLDRADLEKKLTAEFDGQPGPCFVVSTQVVEVSLDISFDRMITEAAPLDALVQRFGRVNRRRSPETIGQLKPVHVIEPDRKTLPYNREVVLRSYAQLPDAALLPERDLQRCLDAVYPDLALANINTHLIWDNGELIEGALTNRCRSVLVEALEIETAACILADDRAEYVAEKTFWERRIELEIPISWRTIQFNKNRQHYERLDFGAAPFVVPQPLADYRRLGLQLLEPDSFL</sequence>
<dbReference type="InterPro" id="IPR006674">
    <property type="entry name" value="HD_domain"/>
</dbReference>
<comment type="similarity">
    <text evidence="2">In the central section; belongs to the CRISPR-associated helicase Cas3 family.</text>
</comment>
<dbReference type="InterPro" id="IPR027417">
    <property type="entry name" value="P-loop_NTPase"/>
</dbReference>
<evidence type="ECO:0000256" key="3">
    <source>
        <dbReference type="ARBA" id="ARBA00022722"/>
    </source>
</evidence>
<evidence type="ECO:0000259" key="11">
    <source>
        <dbReference type="PROSITE" id="PS51643"/>
    </source>
</evidence>
<dbReference type="Proteomes" id="UP000618931">
    <property type="component" value="Unassembled WGS sequence"/>
</dbReference>
<dbReference type="Pfam" id="PF22590">
    <property type="entry name" value="Cas3-like_C_2"/>
    <property type="match status" value="1"/>
</dbReference>
<keyword evidence="4" id="KW-0479">Metal-binding</keyword>
<comment type="caution">
    <text evidence="12">The sequence shown here is derived from an EMBL/GenBank/DDBJ whole genome shotgun (WGS) entry which is preliminary data.</text>
</comment>
<comment type="similarity">
    <text evidence="10">Belongs to the DEAD box helicase family.</text>
</comment>
<keyword evidence="13" id="KW-1185">Reference proteome</keyword>
<evidence type="ECO:0000256" key="1">
    <source>
        <dbReference type="ARBA" id="ARBA00006847"/>
    </source>
</evidence>
<evidence type="ECO:0000256" key="6">
    <source>
        <dbReference type="ARBA" id="ARBA00022801"/>
    </source>
</evidence>
<dbReference type="Pfam" id="PF01966">
    <property type="entry name" value="HD"/>
    <property type="match status" value="1"/>
</dbReference>
<dbReference type="SUPFAM" id="SSF109604">
    <property type="entry name" value="HD-domain/PDEase-like"/>
    <property type="match status" value="1"/>
</dbReference>
<dbReference type="InterPro" id="IPR006483">
    <property type="entry name" value="CRISPR-assoc_Cas3_HD"/>
</dbReference>
<keyword evidence="9" id="KW-0051">Antiviral defense</keyword>
<dbReference type="Gene3D" id="3.40.50.300">
    <property type="entry name" value="P-loop containing nucleotide triphosphate hydrolases"/>
    <property type="match status" value="2"/>
</dbReference>
<dbReference type="CDD" id="cd09641">
    <property type="entry name" value="Cas3''_I"/>
    <property type="match status" value="1"/>
</dbReference>
<gene>
    <name evidence="12" type="primary">cas3</name>
    <name evidence="12" type="ORF">I2H31_13885</name>
</gene>
<accession>A0ABS0I6Q3</accession>
<dbReference type="InterPro" id="IPR038257">
    <property type="entry name" value="CRISPR-assoc_Cas3_HD_sf"/>
</dbReference>
<dbReference type="SUPFAM" id="SSF52540">
    <property type="entry name" value="P-loop containing nucleoside triphosphate hydrolases"/>
    <property type="match status" value="1"/>
</dbReference>
<dbReference type="Pfam" id="PF00270">
    <property type="entry name" value="DEAD"/>
    <property type="match status" value="1"/>
</dbReference>
<comment type="similarity">
    <text evidence="1">In the N-terminal section; belongs to the CRISPR-associated nuclease Cas3-HD family.</text>
</comment>
<organism evidence="12 13">
    <name type="scientific">Hymenobacter ruricola</name>
    <dbReference type="NCBI Taxonomy" id="2791023"/>
    <lineage>
        <taxon>Bacteria</taxon>
        <taxon>Pseudomonadati</taxon>
        <taxon>Bacteroidota</taxon>
        <taxon>Cytophagia</taxon>
        <taxon>Cytophagales</taxon>
        <taxon>Hymenobacteraceae</taxon>
        <taxon>Hymenobacter</taxon>
    </lineage>
</organism>
<dbReference type="Gene3D" id="1.10.3210.30">
    <property type="match status" value="1"/>
</dbReference>